<dbReference type="Proteomes" id="UP000595917">
    <property type="component" value="Chromosome"/>
</dbReference>
<keyword evidence="2 7" id="KW-0813">Transport</keyword>
<evidence type="ECO:0000313" key="9">
    <source>
        <dbReference type="EMBL" id="QQO07485.1"/>
    </source>
</evidence>
<gene>
    <name evidence="9" type="ORF">JFL75_10990</name>
</gene>
<feature type="transmembrane region" description="Helical" evidence="7">
    <location>
        <begin position="274"/>
        <end position="295"/>
    </location>
</feature>
<evidence type="ECO:0000256" key="5">
    <source>
        <dbReference type="ARBA" id="ARBA00022989"/>
    </source>
</evidence>
<sequence length="302" mass="33911">MNTAASAGSAVHRKKRREKIIPYLFTTPAFSVLLLFLVVPACMAVYYSLTYFNMLRPNSIRFIGIENYIRLFQDKLFFTSIKNTFYYALVYMPLQCVVGLSLAMLVNQGIRGTAVFRMAYFSPMLTSMTVVAILWTFIYNPTPGQGLINTFIAKLGFEPIPFLRSADTAMNSIVATSVWQSVGQQMMIFLAGLQNIPAERYEAASIDGASGFQKFRYVTLPSLRNVFVFVILMTTIAALKMFTQSFVMTAGGPDDSTRTIVYYIYQQGITFRNVGYASAASVVFFFLVVTVSFIIKRFTDKG</sequence>
<evidence type="ECO:0000256" key="3">
    <source>
        <dbReference type="ARBA" id="ARBA00022475"/>
    </source>
</evidence>
<dbReference type="InterPro" id="IPR051393">
    <property type="entry name" value="ABC_transporter_permease"/>
</dbReference>
<protein>
    <submittedName>
        <fullName evidence="9">Sugar ABC transporter permease</fullName>
    </submittedName>
</protein>
<keyword evidence="6 7" id="KW-0472">Membrane</keyword>
<dbReference type="KEGG" id="bhc:JFL75_10990"/>
<comment type="subcellular location">
    <subcellularLocation>
        <location evidence="1 7">Cell membrane</location>
        <topology evidence="1 7">Multi-pass membrane protein</topology>
    </subcellularLocation>
</comment>
<feature type="domain" description="ABC transmembrane type-1" evidence="8">
    <location>
        <begin position="81"/>
        <end position="295"/>
    </location>
</feature>
<organism evidence="9 10">
    <name type="scientific">Breznakiella homolactica</name>
    <dbReference type="NCBI Taxonomy" id="2798577"/>
    <lineage>
        <taxon>Bacteria</taxon>
        <taxon>Pseudomonadati</taxon>
        <taxon>Spirochaetota</taxon>
        <taxon>Spirochaetia</taxon>
        <taxon>Spirochaetales</taxon>
        <taxon>Breznakiellaceae</taxon>
        <taxon>Breznakiella</taxon>
    </lineage>
</organism>
<evidence type="ECO:0000313" key="10">
    <source>
        <dbReference type="Proteomes" id="UP000595917"/>
    </source>
</evidence>
<dbReference type="Pfam" id="PF00528">
    <property type="entry name" value="BPD_transp_1"/>
    <property type="match status" value="1"/>
</dbReference>
<dbReference type="GO" id="GO:0055085">
    <property type="term" value="P:transmembrane transport"/>
    <property type="evidence" value="ECO:0007669"/>
    <property type="project" value="InterPro"/>
</dbReference>
<comment type="similarity">
    <text evidence="7">Belongs to the binding-protein-dependent transport system permease family.</text>
</comment>
<dbReference type="EMBL" id="CP067089">
    <property type="protein sequence ID" value="QQO07485.1"/>
    <property type="molecule type" value="Genomic_DNA"/>
</dbReference>
<keyword evidence="3" id="KW-1003">Cell membrane</keyword>
<evidence type="ECO:0000259" key="8">
    <source>
        <dbReference type="PROSITE" id="PS50928"/>
    </source>
</evidence>
<evidence type="ECO:0000256" key="7">
    <source>
        <dbReference type="RuleBase" id="RU363032"/>
    </source>
</evidence>
<dbReference type="AlphaFoldDB" id="A0A7T7XJD1"/>
<dbReference type="GO" id="GO:0005886">
    <property type="term" value="C:plasma membrane"/>
    <property type="evidence" value="ECO:0007669"/>
    <property type="project" value="UniProtKB-SubCell"/>
</dbReference>
<keyword evidence="4 7" id="KW-0812">Transmembrane</keyword>
<dbReference type="InterPro" id="IPR035906">
    <property type="entry name" value="MetI-like_sf"/>
</dbReference>
<keyword evidence="5 7" id="KW-1133">Transmembrane helix</keyword>
<dbReference type="RefSeq" id="WP_215624790.1">
    <property type="nucleotide sequence ID" value="NZ_CP067089.2"/>
</dbReference>
<name>A0A7T7XJD1_9SPIR</name>
<dbReference type="PROSITE" id="PS50928">
    <property type="entry name" value="ABC_TM1"/>
    <property type="match status" value="1"/>
</dbReference>
<dbReference type="InterPro" id="IPR000515">
    <property type="entry name" value="MetI-like"/>
</dbReference>
<dbReference type="CDD" id="cd06261">
    <property type="entry name" value="TM_PBP2"/>
    <property type="match status" value="1"/>
</dbReference>
<reference evidence="9" key="1">
    <citation type="submission" date="2021-01" db="EMBL/GenBank/DDBJ databases">
        <title>Description of Breznakiella homolactica.</title>
        <authorList>
            <person name="Song Y."/>
            <person name="Brune A."/>
        </authorList>
    </citation>
    <scope>NUCLEOTIDE SEQUENCE</scope>
    <source>
        <strain evidence="9">RmG30</strain>
    </source>
</reference>
<dbReference type="Gene3D" id="1.10.3720.10">
    <property type="entry name" value="MetI-like"/>
    <property type="match status" value="1"/>
</dbReference>
<feature type="transmembrane region" description="Helical" evidence="7">
    <location>
        <begin position="118"/>
        <end position="138"/>
    </location>
</feature>
<evidence type="ECO:0000256" key="2">
    <source>
        <dbReference type="ARBA" id="ARBA00022448"/>
    </source>
</evidence>
<feature type="transmembrane region" description="Helical" evidence="7">
    <location>
        <begin position="85"/>
        <end position="106"/>
    </location>
</feature>
<proteinExistence type="inferred from homology"/>
<accession>A0A7T7XJD1</accession>
<keyword evidence="10" id="KW-1185">Reference proteome</keyword>
<dbReference type="PANTHER" id="PTHR30193">
    <property type="entry name" value="ABC TRANSPORTER PERMEASE PROTEIN"/>
    <property type="match status" value="1"/>
</dbReference>
<evidence type="ECO:0000256" key="6">
    <source>
        <dbReference type="ARBA" id="ARBA00023136"/>
    </source>
</evidence>
<dbReference type="PANTHER" id="PTHR30193:SF37">
    <property type="entry name" value="INNER MEMBRANE ABC TRANSPORTER PERMEASE PROTEIN YCJO"/>
    <property type="match status" value="1"/>
</dbReference>
<feature type="transmembrane region" description="Helical" evidence="7">
    <location>
        <begin position="222"/>
        <end position="239"/>
    </location>
</feature>
<evidence type="ECO:0000256" key="4">
    <source>
        <dbReference type="ARBA" id="ARBA00022692"/>
    </source>
</evidence>
<evidence type="ECO:0000256" key="1">
    <source>
        <dbReference type="ARBA" id="ARBA00004651"/>
    </source>
</evidence>
<dbReference type="SUPFAM" id="SSF161098">
    <property type="entry name" value="MetI-like"/>
    <property type="match status" value="1"/>
</dbReference>
<feature type="transmembrane region" description="Helical" evidence="7">
    <location>
        <begin position="21"/>
        <end position="49"/>
    </location>
</feature>